<evidence type="ECO:0000313" key="1">
    <source>
        <dbReference type="EMBL" id="CAD8091194.1"/>
    </source>
</evidence>
<accession>A0A8S1NVL7</accession>
<keyword evidence="2" id="KW-1185">Reference proteome</keyword>
<evidence type="ECO:0000313" key="2">
    <source>
        <dbReference type="Proteomes" id="UP000692954"/>
    </source>
</evidence>
<comment type="caution">
    <text evidence="1">The sequence shown here is derived from an EMBL/GenBank/DDBJ whole genome shotgun (WGS) entry which is preliminary data.</text>
</comment>
<dbReference type="OrthoDB" id="304982at2759"/>
<dbReference type="EMBL" id="CAJJDN010000057">
    <property type="protein sequence ID" value="CAD8091194.1"/>
    <property type="molecule type" value="Genomic_DNA"/>
</dbReference>
<protein>
    <submittedName>
        <fullName evidence="1">Uncharacterized protein</fullName>
    </submittedName>
</protein>
<proteinExistence type="predicted"/>
<dbReference type="Proteomes" id="UP000692954">
    <property type="component" value="Unassembled WGS sequence"/>
</dbReference>
<sequence length="186" mass="21832">MQNPLNSQQKSIKQIISDLMMKEMQKDSKKKLNVVVIPMRYGQQWGSRNLKKITPLHKQKSEHALKFSPINCTQISPDNFKEKERRNYQKLISLANQKSKQISRENQYMVQSRQKSYSLNVAKPIHQKLPSLPKRIQYRAAKAESLQLYNIDSLEGYNIQAEDMSFEIDEYVKLKSVHSIRLSDYS</sequence>
<reference evidence="1" key="1">
    <citation type="submission" date="2021-01" db="EMBL/GenBank/DDBJ databases">
        <authorList>
            <consortium name="Genoscope - CEA"/>
            <person name="William W."/>
        </authorList>
    </citation>
    <scope>NUCLEOTIDE SEQUENCE</scope>
</reference>
<name>A0A8S1NVL7_9CILI</name>
<gene>
    <name evidence="1" type="ORF">PSON_ATCC_30995.1.T0570129</name>
</gene>
<organism evidence="1 2">
    <name type="scientific">Paramecium sonneborni</name>
    <dbReference type="NCBI Taxonomy" id="65129"/>
    <lineage>
        <taxon>Eukaryota</taxon>
        <taxon>Sar</taxon>
        <taxon>Alveolata</taxon>
        <taxon>Ciliophora</taxon>
        <taxon>Intramacronucleata</taxon>
        <taxon>Oligohymenophorea</taxon>
        <taxon>Peniculida</taxon>
        <taxon>Parameciidae</taxon>
        <taxon>Paramecium</taxon>
    </lineage>
</organism>
<dbReference type="AlphaFoldDB" id="A0A8S1NVL7"/>